<evidence type="ECO:0000313" key="23">
    <source>
        <dbReference type="Proteomes" id="UP000187406"/>
    </source>
</evidence>
<keyword evidence="14" id="KW-0439">Lignin degradation</keyword>
<keyword evidence="23" id="KW-1185">Reference proteome</keyword>
<dbReference type="Pfam" id="PF14432">
    <property type="entry name" value="DYW_deaminase"/>
    <property type="match status" value="1"/>
</dbReference>
<dbReference type="InterPro" id="IPR017761">
    <property type="entry name" value="Laccase"/>
</dbReference>
<evidence type="ECO:0000256" key="10">
    <source>
        <dbReference type="ARBA" id="ARBA00022737"/>
    </source>
</evidence>
<keyword evidence="17" id="KW-0472">Membrane</keyword>
<dbReference type="InterPro" id="IPR011990">
    <property type="entry name" value="TPR-like_helical_dom_sf"/>
</dbReference>
<dbReference type="Pfam" id="PF00394">
    <property type="entry name" value="Cu-oxidase"/>
    <property type="match status" value="1"/>
</dbReference>
<comment type="cofactor">
    <cofactor evidence="2">
        <name>Cu cation</name>
        <dbReference type="ChEBI" id="CHEBI:23378"/>
    </cofactor>
</comment>
<gene>
    <name evidence="22" type="ORF">CFOL_v3_21758</name>
</gene>
<dbReference type="EMBL" id="BDDD01001772">
    <property type="protein sequence ID" value="GAV78290.1"/>
    <property type="molecule type" value="Genomic_DNA"/>
</dbReference>
<evidence type="ECO:0000256" key="3">
    <source>
        <dbReference type="ARBA" id="ARBA00004271"/>
    </source>
</evidence>
<dbReference type="FunFam" id="2.60.40.420:FF:000049">
    <property type="entry name" value="Laccase"/>
    <property type="match status" value="1"/>
</dbReference>
<comment type="similarity">
    <text evidence="4">Belongs to the PPR family. PCMP-H subfamily.</text>
</comment>
<evidence type="ECO:0000256" key="14">
    <source>
        <dbReference type="ARBA" id="ARBA00023185"/>
    </source>
</evidence>
<dbReference type="GO" id="GO:0005507">
    <property type="term" value="F:copper ion binding"/>
    <property type="evidence" value="ECO:0007669"/>
    <property type="project" value="InterPro"/>
</dbReference>
<name>A0A1Q3CDI3_CEPFO</name>
<dbReference type="FunFam" id="1.25.40.10:FF:000280">
    <property type="entry name" value="Pentatricopeptide repeat-containing protein"/>
    <property type="match status" value="1"/>
</dbReference>
<dbReference type="Pfam" id="PF20431">
    <property type="entry name" value="E_motif"/>
    <property type="match status" value="1"/>
</dbReference>
<keyword evidence="13" id="KW-0325">Glycoprotein</keyword>
<dbReference type="PROSITE" id="PS00079">
    <property type="entry name" value="MULTICOPPER_OXIDASE1"/>
    <property type="match status" value="1"/>
</dbReference>
<feature type="domain" description="Plastocyanin-like" evidence="18">
    <location>
        <begin position="720"/>
        <end position="871"/>
    </location>
</feature>
<dbReference type="InterPro" id="IPR002355">
    <property type="entry name" value="Cu_oxidase_Cu_BS"/>
</dbReference>
<dbReference type="InterPro" id="IPR034288">
    <property type="entry name" value="CuRO_1_LCC"/>
</dbReference>
<dbReference type="InterPro" id="IPR032867">
    <property type="entry name" value="DYW_dom"/>
</dbReference>
<feature type="non-terminal residue" evidence="22">
    <location>
        <position position="1"/>
    </location>
</feature>
<dbReference type="EC" id="1.10.3.2" evidence="6"/>
<dbReference type="InterPro" id="IPR008972">
    <property type="entry name" value="Cupredoxin"/>
</dbReference>
<feature type="repeat" description="PPR" evidence="16">
    <location>
        <begin position="111"/>
        <end position="145"/>
    </location>
</feature>
<dbReference type="InterPro" id="IPR034289">
    <property type="entry name" value="CuRO_3_LCC"/>
</dbReference>
<dbReference type="Pfam" id="PF13041">
    <property type="entry name" value="PPR_2"/>
    <property type="match status" value="3"/>
</dbReference>
<dbReference type="SUPFAM" id="SSF49503">
    <property type="entry name" value="Cupredoxins"/>
    <property type="match status" value="3"/>
</dbReference>
<dbReference type="NCBIfam" id="TIGR03389">
    <property type="entry name" value="laccase"/>
    <property type="match status" value="1"/>
</dbReference>
<feature type="repeat" description="PPR" evidence="16">
    <location>
        <begin position="247"/>
        <end position="282"/>
    </location>
</feature>
<dbReference type="SUPFAM" id="SSF48452">
    <property type="entry name" value="TPR-like"/>
    <property type="match status" value="1"/>
</dbReference>
<feature type="transmembrane region" description="Helical" evidence="17">
    <location>
        <begin position="553"/>
        <end position="575"/>
    </location>
</feature>
<dbReference type="PANTHER" id="PTHR11709">
    <property type="entry name" value="MULTI-COPPER OXIDASE"/>
    <property type="match status" value="1"/>
</dbReference>
<evidence type="ECO:0000256" key="2">
    <source>
        <dbReference type="ARBA" id="ARBA00001935"/>
    </source>
</evidence>
<evidence type="ECO:0000259" key="21">
    <source>
        <dbReference type="Pfam" id="PF14432"/>
    </source>
</evidence>
<evidence type="ECO:0000259" key="18">
    <source>
        <dbReference type="Pfam" id="PF00394"/>
    </source>
</evidence>
<dbReference type="PROSITE" id="PS51375">
    <property type="entry name" value="PPR"/>
    <property type="match status" value="4"/>
</dbReference>
<dbReference type="PROSITE" id="PS00080">
    <property type="entry name" value="MULTICOPPER_OXIDASE2"/>
    <property type="match status" value="1"/>
</dbReference>
<evidence type="ECO:0000256" key="7">
    <source>
        <dbReference type="ARBA" id="ARBA00022523"/>
    </source>
</evidence>
<feature type="domain" description="DYW" evidence="21">
    <location>
        <begin position="444"/>
        <end position="491"/>
    </location>
</feature>
<evidence type="ECO:0000256" key="16">
    <source>
        <dbReference type="PROSITE-ProRule" id="PRU00708"/>
    </source>
</evidence>
<dbReference type="NCBIfam" id="TIGR00756">
    <property type="entry name" value="PPR"/>
    <property type="match status" value="3"/>
</dbReference>
<evidence type="ECO:0000256" key="17">
    <source>
        <dbReference type="SAM" id="Phobius"/>
    </source>
</evidence>
<comment type="similarity">
    <text evidence="5">Belongs to the multicopper oxidase family.</text>
</comment>
<evidence type="ECO:0000256" key="15">
    <source>
        <dbReference type="ARBA" id="ARBA00061659"/>
    </source>
</evidence>
<dbReference type="CDD" id="cd13849">
    <property type="entry name" value="CuRO_1_LCC_plant"/>
    <property type="match status" value="1"/>
</dbReference>
<keyword evidence="17" id="KW-1133">Transmembrane helix</keyword>
<dbReference type="InterPro" id="IPR045087">
    <property type="entry name" value="Cu-oxidase_fam"/>
</dbReference>
<keyword evidence="8" id="KW-0964">Secreted</keyword>
<evidence type="ECO:0000256" key="6">
    <source>
        <dbReference type="ARBA" id="ARBA00012297"/>
    </source>
</evidence>
<comment type="similarity">
    <text evidence="15">Belongs to the PPR family. PCMP-E subfamily.</text>
</comment>
<accession>A0A1Q3CDI3</accession>
<keyword evidence="9" id="KW-0479">Metal-binding</keyword>
<dbReference type="InterPro" id="IPR002885">
    <property type="entry name" value="PPR_rpt"/>
</dbReference>
<dbReference type="GO" id="GO:0048046">
    <property type="term" value="C:apoplast"/>
    <property type="evidence" value="ECO:0007669"/>
    <property type="project" value="UniProtKB-SubCell"/>
</dbReference>
<evidence type="ECO:0000256" key="11">
    <source>
        <dbReference type="ARBA" id="ARBA00023002"/>
    </source>
</evidence>
<dbReference type="Gene3D" id="1.25.40.10">
    <property type="entry name" value="Tetratricopeptide repeat domain"/>
    <property type="match status" value="4"/>
</dbReference>
<keyword evidence="17" id="KW-0812">Transmembrane</keyword>
<feature type="repeat" description="PPR" evidence="16">
    <location>
        <begin position="212"/>
        <end position="246"/>
    </location>
</feature>
<evidence type="ECO:0000256" key="8">
    <source>
        <dbReference type="ARBA" id="ARBA00022525"/>
    </source>
</evidence>
<evidence type="ECO:0000256" key="5">
    <source>
        <dbReference type="ARBA" id="ARBA00010609"/>
    </source>
</evidence>
<dbReference type="Pfam" id="PF20430">
    <property type="entry name" value="Eplus_motif"/>
    <property type="match status" value="1"/>
</dbReference>
<feature type="domain" description="Plastocyanin-like" evidence="19">
    <location>
        <begin position="988"/>
        <end position="1117"/>
    </location>
</feature>
<dbReference type="AlphaFoldDB" id="A0A1Q3CDI3"/>
<dbReference type="InParanoid" id="A0A1Q3CDI3"/>
<keyword evidence="12" id="KW-0186">Copper</keyword>
<dbReference type="InterPro" id="IPR034285">
    <property type="entry name" value="CuRO_2_LCC"/>
</dbReference>
<dbReference type="InterPro" id="IPR046849">
    <property type="entry name" value="E2_motif"/>
</dbReference>
<dbReference type="PANTHER" id="PTHR11709:SF256">
    <property type="entry name" value="LACCASE-2"/>
    <property type="match status" value="1"/>
</dbReference>
<dbReference type="InterPro" id="IPR046848">
    <property type="entry name" value="E_motif"/>
</dbReference>
<keyword evidence="11" id="KW-0560">Oxidoreductase</keyword>
<dbReference type="GO" id="GO:0046274">
    <property type="term" value="P:lignin catabolic process"/>
    <property type="evidence" value="ECO:0007669"/>
    <property type="project" value="UniProtKB-KW"/>
</dbReference>
<dbReference type="FunFam" id="2.60.40.420:FF:000062">
    <property type="entry name" value="Laccase"/>
    <property type="match status" value="1"/>
</dbReference>
<dbReference type="InterPro" id="IPR011706">
    <property type="entry name" value="Cu-oxidase_C"/>
</dbReference>
<dbReference type="InterPro" id="IPR033138">
    <property type="entry name" value="Cu_oxidase_CS"/>
</dbReference>
<dbReference type="Pfam" id="PF07732">
    <property type="entry name" value="Cu-oxidase_3"/>
    <property type="match status" value="1"/>
</dbReference>
<dbReference type="GO" id="GO:0008270">
    <property type="term" value="F:zinc ion binding"/>
    <property type="evidence" value="ECO:0007669"/>
    <property type="project" value="InterPro"/>
</dbReference>
<comment type="catalytic activity">
    <reaction evidence="1">
        <text>4 hydroquinone + O2 = 4 benzosemiquinone + 2 H2O</text>
        <dbReference type="Rhea" id="RHEA:11276"/>
        <dbReference type="ChEBI" id="CHEBI:15377"/>
        <dbReference type="ChEBI" id="CHEBI:15379"/>
        <dbReference type="ChEBI" id="CHEBI:17594"/>
        <dbReference type="ChEBI" id="CHEBI:17977"/>
        <dbReference type="EC" id="1.10.3.2"/>
    </reaction>
</comment>
<keyword evidence="10" id="KW-0677">Repeat</keyword>
<evidence type="ECO:0000256" key="4">
    <source>
        <dbReference type="ARBA" id="ARBA00006643"/>
    </source>
</evidence>
<dbReference type="Gene3D" id="2.60.40.420">
    <property type="entry name" value="Cupredoxins - blue copper proteins"/>
    <property type="match status" value="3"/>
</dbReference>
<dbReference type="InterPro" id="IPR001117">
    <property type="entry name" value="Cu-oxidase_2nd"/>
</dbReference>
<evidence type="ECO:0000313" key="22">
    <source>
        <dbReference type="EMBL" id="GAV78290.1"/>
    </source>
</evidence>
<dbReference type="STRING" id="3775.A0A1Q3CDI3"/>
<feature type="domain" description="Plastocyanin-like" evidence="20">
    <location>
        <begin position="594"/>
        <end position="707"/>
    </location>
</feature>
<feature type="repeat" description="PPR" evidence="16">
    <location>
        <begin position="9"/>
        <end position="43"/>
    </location>
</feature>
<evidence type="ECO:0000256" key="9">
    <source>
        <dbReference type="ARBA" id="ARBA00022723"/>
    </source>
</evidence>
<dbReference type="InterPro" id="IPR011707">
    <property type="entry name" value="Cu-oxidase-like_N"/>
</dbReference>
<evidence type="ECO:0000256" key="12">
    <source>
        <dbReference type="ARBA" id="ARBA00023008"/>
    </source>
</evidence>
<evidence type="ECO:0000259" key="19">
    <source>
        <dbReference type="Pfam" id="PF07731"/>
    </source>
</evidence>
<evidence type="ECO:0000256" key="13">
    <source>
        <dbReference type="ARBA" id="ARBA00023180"/>
    </source>
</evidence>
<comment type="caution">
    <text evidence="22">The sequence shown here is derived from an EMBL/GenBank/DDBJ whole genome shotgun (WGS) entry which is preliminary data.</text>
</comment>
<dbReference type="Pfam" id="PF01535">
    <property type="entry name" value="PPR"/>
    <property type="match status" value="2"/>
</dbReference>
<dbReference type="Pfam" id="PF07731">
    <property type="entry name" value="Cu-oxidase_2"/>
    <property type="match status" value="1"/>
</dbReference>
<protein>
    <recommendedName>
        <fullName evidence="6">laccase</fullName>
        <ecNumber evidence="6">1.10.3.2</ecNumber>
    </recommendedName>
</protein>
<comment type="subcellular location">
    <subcellularLocation>
        <location evidence="3">Secreted</location>
        <location evidence="3">Extracellular space</location>
        <location evidence="3">Apoplast</location>
    </subcellularLocation>
</comment>
<evidence type="ECO:0000256" key="1">
    <source>
        <dbReference type="ARBA" id="ARBA00000349"/>
    </source>
</evidence>
<dbReference type="Proteomes" id="UP000187406">
    <property type="component" value="Unassembled WGS sequence"/>
</dbReference>
<dbReference type="GO" id="GO:0052716">
    <property type="term" value="F:hydroquinone:oxygen oxidoreductase activity"/>
    <property type="evidence" value="ECO:0007669"/>
    <property type="project" value="UniProtKB-EC"/>
</dbReference>
<organism evidence="22 23">
    <name type="scientific">Cephalotus follicularis</name>
    <name type="common">Albany pitcher plant</name>
    <dbReference type="NCBI Taxonomy" id="3775"/>
    <lineage>
        <taxon>Eukaryota</taxon>
        <taxon>Viridiplantae</taxon>
        <taxon>Streptophyta</taxon>
        <taxon>Embryophyta</taxon>
        <taxon>Tracheophyta</taxon>
        <taxon>Spermatophyta</taxon>
        <taxon>Magnoliopsida</taxon>
        <taxon>eudicotyledons</taxon>
        <taxon>Gunneridae</taxon>
        <taxon>Pentapetalae</taxon>
        <taxon>rosids</taxon>
        <taxon>fabids</taxon>
        <taxon>Oxalidales</taxon>
        <taxon>Cephalotaceae</taxon>
        <taxon>Cephalotus</taxon>
    </lineage>
</organism>
<dbReference type="OrthoDB" id="2121828at2759"/>
<dbReference type="CDD" id="cd13897">
    <property type="entry name" value="CuRO_3_LCC_plant"/>
    <property type="match status" value="1"/>
</dbReference>
<proteinExistence type="inferred from homology"/>
<dbReference type="CDD" id="cd13875">
    <property type="entry name" value="CuRO_2_LCC_plant"/>
    <property type="match status" value="1"/>
</dbReference>
<sequence length="1135" mass="127148">LFENILEKNIISWTAIINGFYQLGDFEKALKLFSSMRENGVDPNEHTFTIAVASCGSVKDVDSGRMLHAMIIKKGMALGNFVGSAIIDMYSELAEMDYAERQIKYMGKAASIVSWNALIAGFIRNEKIEEAMKAFNDMVKIDAACNEFTYSILLKACSSLPSLATCQQTHARVLKAKLELNTHVGSSLIEAYTKSGSLENAEKVFSQLSVPDVVSWNSMIKAYSQHSCPRKAIFLFRKMIEEGNRPSSSTFLAILSSCSHTGLIKEGQEFFKSMVRDHGIPPEERHYSCMVDLLGRAGKLEDALEFINNLPTKPTTPIWRPLLAACRCHNNLEMAEYVANQILELHPDDATVYVTLSNMYTELGRHADAEKQRKLMTQRNITKEPGFSWIEVNDKIHKFFSGDNMHPESPQVYHKLKELRSQIKDISHALGADICLVPEAELGQAKEDIALYHSEKLAVCFGLVKLPARKPIRVFKNLRVCKDCHSFIKDVIYARENRACLGNRKGRENIAINILFLFFRLQKVQCHVIETTNFSFLFPFISKFISQSMKSSLMPSSPAVFVAFLLFVMTFLLAFPEVAVAKDDGITRHFTFNIQLKNVTRLCHTRSMVTVNGIFPGPPIVAREGDRVVVTLINNVRQNVTIHWHGIRQLRSGWADGPSYITQCPVQTGQRYVYNFTVVDQRGTLFWHAHISWLRATVYGAIIILPKYNDSFPFAKPDKEATIMIGEWFNVDPEAIISQALRTGGGPNVSDAYTFNGLPGPLYNCSSKDTFTLKVKPGKTYLLRVINVALNDEFFFSIANHTLTVVEADAVYVKPFKANILVLSPGQTTNVLLKTKPIAPNATFFMLARPYFVGEGTFDNSTVAGILEYEQDSSISPSSVSIKNRLIFKPSLPALNDTKFVANFTRKFRSLNSPKFPANVPLFVDKKFFFTVGLGTRPCPKNHTCQGPGNTMFAASVNNISFTLPSTAILQAHFFNQSTGVYTTDFPDSPLKPFDYTGTPPNNMFVTRGTIVLKLPFNTSVELVMQDTNILGTESHPLHIHGYNFYVVGHGFGNYDSNNDPGNFNYVDPVQRNTVAVPSGGWVAIRFVADNPGVWFMHCHFEAHVSWGLMMAWLVMDGKLPDQKLLPPPFDLPKC</sequence>
<keyword evidence="7" id="KW-0052">Apoplast</keyword>
<dbReference type="FunFam" id="1.25.40.10:FF:000031">
    <property type="entry name" value="Pentatricopeptide repeat-containing protein mitochondrial"/>
    <property type="match status" value="1"/>
</dbReference>
<evidence type="ECO:0000259" key="20">
    <source>
        <dbReference type="Pfam" id="PF07732"/>
    </source>
</evidence>
<reference evidence="23" key="1">
    <citation type="submission" date="2016-04" db="EMBL/GenBank/DDBJ databases">
        <title>Cephalotus genome sequencing.</title>
        <authorList>
            <person name="Fukushima K."/>
            <person name="Hasebe M."/>
            <person name="Fang X."/>
        </authorList>
    </citation>
    <scope>NUCLEOTIDE SEQUENCE [LARGE SCALE GENOMIC DNA]</scope>
    <source>
        <strain evidence="23">cv. St1</strain>
    </source>
</reference>